<sequence length="69" mass="8134">MGEGKGDWLQQTLRSLCYKTQWKYAVFWKLKRRARMMLTWEDAYFDNHEPSDLSKNTVANVCSTNNLGT</sequence>
<proteinExistence type="predicted"/>
<evidence type="ECO:0000313" key="1">
    <source>
        <dbReference type="EMBL" id="KAJ8628304.1"/>
    </source>
</evidence>
<organism evidence="1 2">
    <name type="scientific">Persea americana</name>
    <name type="common">Avocado</name>
    <dbReference type="NCBI Taxonomy" id="3435"/>
    <lineage>
        <taxon>Eukaryota</taxon>
        <taxon>Viridiplantae</taxon>
        <taxon>Streptophyta</taxon>
        <taxon>Embryophyta</taxon>
        <taxon>Tracheophyta</taxon>
        <taxon>Spermatophyta</taxon>
        <taxon>Magnoliopsida</taxon>
        <taxon>Magnoliidae</taxon>
        <taxon>Laurales</taxon>
        <taxon>Lauraceae</taxon>
        <taxon>Persea</taxon>
    </lineage>
</organism>
<gene>
    <name evidence="1" type="ORF">MRB53_021611</name>
</gene>
<protein>
    <submittedName>
        <fullName evidence="1">Uncharacterized protein</fullName>
    </submittedName>
</protein>
<comment type="caution">
    <text evidence="1">The sequence shown here is derived from an EMBL/GenBank/DDBJ whole genome shotgun (WGS) entry which is preliminary data.</text>
</comment>
<dbReference type="EMBL" id="CM056814">
    <property type="protein sequence ID" value="KAJ8628304.1"/>
    <property type="molecule type" value="Genomic_DNA"/>
</dbReference>
<name>A0ACC2L5H8_PERAE</name>
<reference evidence="1 2" key="1">
    <citation type="journal article" date="2022" name="Hortic Res">
        <title>A haplotype resolved chromosomal level avocado genome allows analysis of novel avocado genes.</title>
        <authorList>
            <person name="Nath O."/>
            <person name="Fletcher S.J."/>
            <person name="Hayward A."/>
            <person name="Shaw L.M."/>
            <person name="Masouleh A.K."/>
            <person name="Furtado A."/>
            <person name="Henry R.J."/>
            <person name="Mitter N."/>
        </authorList>
    </citation>
    <scope>NUCLEOTIDE SEQUENCE [LARGE SCALE GENOMIC DNA]</scope>
    <source>
        <strain evidence="2">cv. Hass</strain>
    </source>
</reference>
<dbReference type="Proteomes" id="UP001234297">
    <property type="component" value="Chromosome 6"/>
</dbReference>
<accession>A0ACC2L5H8</accession>
<evidence type="ECO:0000313" key="2">
    <source>
        <dbReference type="Proteomes" id="UP001234297"/>
    </source>
</evidence>
<keyword evidence="2" id="KW-1185">Reference proteome</keyword>